<name>A0A8J8XXE0_ORYSJ</name>
<dbReference type="AlphaFoldDB" id="A0A8J8XXE0"/>
<dbReference type="EMBL" id="CM000140">
    <property type="protein sequence ID" value="EEE58407.1"/>
    <property type="molecule type" value="Genomic_DNA"/>
</dbReference>
<reference evidence="2" key="1">
    <citation type="journal article" date="2005" name="PLoS Biol.">
        <title>The genomes of Oryza sativa: a history of duplications.</title>
        <authorList>
            <person name="Yu J."/>
            <person name="Wang J."/>
            <person name="Lin W."/>
            <person name="Li S."/>
            <person name="Li H."/>
            <person name="Zhou J."/>
            <person name="Ni P."/>
            <person name="Dong W."/>
            <person name="Hu S."/>
            <person name="Zeng C."/>
            <person name="Zhang J."/>
            <person name="Zhang Y."/>
            <person name="Li R."/>
            <person name="Xu Z."/>
            <person name="Li S."/>
            <person name="Li X."/>
            <person name="Zheng H."/>
            <person name="Cong L."/>
            <person name="Lin L."/>
            <person name="Yin J."/>
            <person name="Geng J."/>
            <person name="Li G."/>
            <person name="Shi J."/>
            <person name="Liu J."/>
            <person name="Lv H."/>
            <person name="Li J."/>
            <person name="Wang J."/>
            <person name="Deng Y."/>
            <person name="Ran L."/>
            <person name="Shi X."/>
            <person name="Wang X."/>
            <person name="Wu Q."/>
            <person name="Li C."/>
            <person name="Ren X."/>
            <person name="Wang J."/>
            <person name="Wang X."/>
            <person name="Li D."/>
            <person name="Liu D."/>
            <person name="Zhang X."/>
            <person name="Ji Z."/>
            <person name="Zhao W."/>
            <person name="Sun Y."/>
            <person name="Zhang Z."/>
            <person name="Bao J."/>
            <person name="Han Y."/>
            <person name="Dong L."/>
            <person name="Ji J."/>
            <person name="Chen P."/>
            <person name="Wu S."/>
            <person name="Liu J."/>
            <person name="Xiao Y."/>
            <person name="Bu D."/>
            <person name="Tan J."/>
            <person name="Yang L."/>
            <person name="Ye C."/>
            <person name="Zhang J."/>
            <person name="Xu J."/>
            <person name="Zhou Y."/>
            <person name="Yu Y."/>
            <person name="Zhang B."/>
            <person name="Zhuang S."/>
            <person name="Wei H."/>
            <person name="Liu B."/>
            <person name="Lei M."/>
            <person name="Yu H."/>
            <person name="Li Y."/>
            <person name="Xu H."/>
            <person name="Wei S."/>
            <person name="He X."/>
            <person name="Fang L."/>
            <person name="Zhang Z."/>
            <person name="Zhang Y."/>
            <person name="Huang X."/>
            <person name="Su Z."/>
            <person name="Tong W."/>
            <person name="Li J."/>
            <person name="Tong Z."/>
            <person name="Li S."/>
            <person name="Ye J."/>
            <person name="Wang L."/>
            <person name="Fang L."/>
            <person name="Lei T."/>
            <person name="Chen C."/>
            <person name="Chen H."/>
            <person name="Xu Z."/>
            <person name="Li H."/>
            <person name="Huang H."/>
            <person name="Zhang F."/>
            <person name="Xu H."/>
            <person name="Li N."/>
            <person name="Zhao C."/>
            <person name="Li S."/>
            <person name="Dong L."/>
            <person name="Huang Y."/>
            <person name="Li L."/>
            <person name="Xi Y."/>
            <person name="Qi Q."/>
            <person name="Li W."/>
            <person name="Zhang B."/>
            <person name="Hu W."/>
            <person name="Zhang Y."/>
            <person name="Tian X."/>
            <person name="Jiao Y."/>
            <person name="Liang X."/>
            <person name="Jin J."/>
            <person name="Gao L."/>
            <person name="Zheng W."/>
            <person name="Hao B."/>
            <person name="Liu S."/>
            <person name="Wang W."/>
            <person name="Yuan L."/>
            <person name="Cao M."/>
            <person name="McDermott J."/>
            <person name="Samudrala R."/>
            <person name="Wang J."/>
            <person name="Wong G.K."/>
            <person name="Yang H."/>
        </authorList>
    </citation>
    <scope>NUCLEOTIDE SEQUENCE [LARGE SCALE GENOMIC DNA]</scope>
</reference>
<reference evidence="2" key="2">
    <citation type="submission" date="2008-12" db="EMBL/GenBank/DDBJ databases">
        <title>Improved gene annotation of the rice (Oryza sativa) genomes.</title>
        <authorList>
            <person name="Wang J."/>
            <person name="Li R."/>
            <person name="Fan W."/>
            <person name="Huang Q."/>
            <person name="Zhang J."/>
            <person name="Zhou Y."/>
            <person name="Hu Y."/>
            <person name="Zi S."/>
            <person name="Li J."/>
            <person name="Ni P."/>
            <person name="Zheng H."/>
            <person name="Zhang Y."/>
            <person name="Zhao M."/>
            <person name="Hao Q."/>
            <person name="McDermott J."/>
            <person name="Samudrala R."/>
            <person name="Kristiansen K."/>
            <person name="Wong G.K.-S."/>
        </authorList>
    </citation>
    <scope>NUCLEOTIDE SEQUENCE</scope>
</reference>
<dbReference type="Proteomes" id="UP000007752">
    <property type="component" value="Chromosome 3"/>
</dbReference>
<feature type="compositionally biased region" description="Low complexity" evidence="1">
    <location>
        <begin position="82"/>
        <end position="97"/>
    </location>
</feature>
<feature type="compositionally biased region" description="Polar residues" evidence="1">
    <location>
        <begin position="50"/>
        <end position="63"/>
    </location>
</feature>
<proteinExistence type="predicted"/>
<gene>
    <name evidence="2" type="ORF">OsJ_09587</name>
</gene>
<feature type="region of interest" description="Disordered" evidence="1">
    <location>
        <begin position="47"/>
        <end position="97"/>
    </location>
</feature>
<accession>A0A8J8XXE0</accession>
<evidence type="ECO:0000313" key="2">
    <source>
        <dbReference type="EMBL" id="EEE58407.1"/>
    </source>
</evidence>
<organism evidence="2">
    <name type="scientific">Oryza sativa subsp. japonica</name>
    <name type="common">Rice</name>
    <dbReference type="NCBI Taxonomy" id="39947"/>
    <lineage>
        <taxon>Eukaryota</taxon>
        <taxon>Viridiplantae</taxon>
        <taxon>Streptophyta</taxon>
        <taxon>Embryophyta</taxon>
        <taxon>Tracheophyta</taxon>
        <taxon>Spermatophyta</taxon>
        <taxon>Magnoliopsida</taxon>
        <taxon>Liliopsida</taxon>
        <taxon>Poales</taxon>
        <taxon>Poaceae</taxon>
        <taxon>BOP clade</taxon>
        <taxon>Oryzoideae</taxon>
        <taxon>Oryzeae</taxon>
        <taxon>Oryzinae</taxon>
        <taxon>Oryza</taxon>
        <taxon>Oryza sativa</taxon>
    </lineage>
</organism>
<evidence type="ECO:0000256" key="1">
    <source>
        <dbReference type="SAM" id="MobiDB-lite"/>
    </source>
</evidence>
<protein>
    <submittedName>
        <fullName evidence="2">Uncharacterized protein</fullName>
    </submittedName>
</protein>
<sequence length="136" mass="14563">MRRKPLTIEAVGRAKDDGDFNNALHRATSLNGGSVWAQQVAVSPLGRSIVTPSPSRNVASPQKLSHRCSTRGQATTTRQEHPTTTPPRGHVVAPASAVPSVHLKAKLSPLRLRLGRYHALGPPNRGFAWAVPTRGS</sequence>